<reference evidence="8 9" key="1">
    <citation type="submission" date="2023-07" db="EMBL/GenBank/DDBJ databases">
        <title>Genomic Encyclopedia of Type Strains, Phase IV (KMG-IV): sequencing the most valuable type-strain genomes for metagenomic binning, comparative biology and taxonomic classification.</title>
        <authorList>
            <person name="Goeker M."/>
        </authorList>
    </citation>
    <scope>NUCLEOTIDE SEQUENCE [LARGE SCALE GENOMIC DNA]</scope>
    <source>
        <strain evidence="8 9">DSM 17723</strain>
    </source>
</reference>
<organism evidence="8 9">
    <name type="scientific">Metabacillus niabensis</name>
    <dbReference type="NCBI Taxonomy" id="324854"/>
    <lineage>
        <taxon>Bacteria</taxon>
        <taxon>Bacillati</taxon>
        <taxon>Bacillota</taxon>
        <taxon>Bacilli</taxon>
        <taxon>Bacillales</taxon>
        <taxon>Bacillaceae</taxon>
        <taxon>Metabacillus</taxon>
    </lineage>
</organism>
<comment type="subcellular location">
    <subcellularLocation>
        <location evidence="1">Cell membrane</location>
        <topology evidence="1">Multi-pass membrane protein</topology>
    </subcellularLocation>
</comment>
<keyword evidence="4 6" id="KW-1133">Transmembrane helix</keyword>
<evidence type="ECO:0000256" key="1">
    <source>
        <dbReference type="ARBA" id="ARBA00004651"/>
    </source>
</evidence>
<evidence type="ECO:0000256" key="6">
    <source>
        <dbReference type="SAM" id="Phobius"/>
    </source>
</evidence>
<evidence type="ECO:0000256" key="3">
    <source>
        <dbReference type="ARBA" id="ARBA00022692"/>
    </source>
</evidence>
<evidence type="ECO:0000256" key="5">
    <source>
        <dbReference type="ARBA" id="ARBA00023136"/>
    </source>
</evidence>
<keyword evidence="3 6" id="KW-0812">Transmembrane</keyword>
<feature type="transmembrane region" description="Helical" evidence="6">
    <location>
        <begin position="113"/>
        <end position="135"/>
    </location>
</feature>
<protein>
    <submittedName>
        <fullName evidence="8">Copper resistance protein D</fullName>
    </submittedName>
</protein>
<sequence>MNQLIPITEYITYMLFSYLVGYVFLQFIPSSKKPETTASKQSVLIAVLGIIIFTFLPVLQVISFFSTEGLFSLTSYSILTEFQVGIAWLYGSFFAVFLWMIIYVEGSKYIQAALLFVMIISIGYASHSASISLIPGLISHSLHYLVITIWVGVLIHIGWLSKNTIHWQAFLRWFTPLSITLFLITIVSGVSLMLLAVDLKDYVNAWALPYGQMLLLKHLSIIPVLAFAVINGFLSRKTKHDKTFNPKKWIQAETIFLMLIFFITGVLGTLPPPHQVNATVVQYGPASWVQYLIGQDIVPPFLFHITPGLQGIMLLTIAILFLAMIFISFYKKITPWIALCFGLFFVIATYLGLMMSVNIQ</sequence>
<feature type="transmembrane region" description="Helical" evidence="6">
    <location>
        <begin position="12"/>
        <end position="31"/>
    </location>
</feature>
<dbReference type="PANTHER" id="PTHR34820:SF4">
    <property type="entry name" value="INNER MEMBRANE PROTEIN YEBZ"/>
    <property type="match status" value="1"/>
</dbReference>
<feature type="transmembrane region" description="Helical" evidence="6">
    <location>
        <begin position="255"/>
        <end position="271"/>
    </location>
</feature>
<dbReference type="InterPro" id="IPR008457">
    <property type="entry name" value="Cu-R_CopD_dom"/>
</dbReference>
<keyword evidence="9" id="KW-1185">Reference proteome</keyword>
<feature type="transmembrane region" description="Helical" evidence="6">
    <location>
        <begin position="141"/>
        <end position="161"/>
    </location>
</feature>
<feature type="transmembrane region" description="Helical" evidence="6">
    <location>
        <begin position="43"/>
        <end position="65"/>
    </location>
</feature>
<dbReference type="InterPro" id="IPR032694">
    <property type="entry name" value="CopC/D"/>
</dbReference>
<dbReference type="Pfam" id="PF05425">
    <property type="entry name" value="CopD"/>
    <property type="match status" value="1"/>
</dbReference>
<comment type="caution">
    <text evidence="8">The sequence shown here is derived from an EMBL/GenBank/DDBJ whole genome shotgun (WGS) entry which is preliminary data.</text>
</comment>
<feature type="transmembrane region" description="Helical" evidence="6">
    <location>
        <begin position="309"/>
        <end position="329"/>
    </location>
</feature>
<feature type="transmembrane region" description="Helical" evidence="6">
    <location>
        <begin position="336"/>
        <end position="357"/>
    </location>
</feature>
<evidence type="ECO:0000256" key="2">
    <source>
        <dbReference type="ARBA" id="ARBA00022475"/>
    </source>
</evidence>
<gene>
    <name evidence="8" type="ORF">J2S02_000048</name>
</gene>
<dbReference type="PANTHER" id="PTHR34820">
    <property type="entry name" value="INNER MEMBRANE PROTEIN YEBZ"/>
    <property type="match status" value="1"/>
</dbReference>
<dbReference type="RefSeq" id="WP_145581810.1">
    <property type="nucleotide sequence ID" value="NZ_CADEPK010000222.1"/>
</dbReference>
<dbReference type="Proteomes" id="UP001232245">
    <property type="component" value="Unassembled WGS sequence"/>
</dbReference>
<evidence type="ECO:0000256" key="4">
    <source>
        <dbReference type="ARBA" id="ARBA00022989"/>
    </source>
</evidence>
<keyword evidence="5 6" id="KW-0472">Membrane</keyword>
<evidence type="ECO:0000313" key="8">
    <source>
        <dbReference type="EMBL" id="MDQ0223726.1"/>
    </source>
</evidence>
<feature type="transmembrane region" description="Helical" evidence="6">
    <location>
        <begin position="173"/>
        <end position="195"/>
    </location>
</feature>
<feature type="transmembrane region" description="Helical" evidence="6">
    <location>
        <begin position="85"/>
        <end position="104"/>
    </location>
</feature>
<feature type="transmembrane region" description="Helical" evidence="6">
    <location>
        <begin position="215"/>
        <end position="234"/>
    </location>
</feature>
<proteinExistence type="predicted"/>
<dbReference type="EMBL" id="JAUSTZ010000001">
    <property type="protein sequence ID" value="MDQ0223726.1"/>
    <property type="molecule type" value="Genomic_DNA"/>
</dbReference>
<keyword evidence="2" id="KW-1003">Cell membrane</keyword>
<accession>A0ABT9YUQ9</accession>
<feature type="domain" description="Copper resistance protein D" evidence="7">
    <location>
        <begin position="169"/>
        <end position="267"/>
    </location>
</feature>
<name>A0ABT9YUQ9_9BACI</name>
<evidence type="ECO:0000259" key="7">
    <source>
        <dbReference type="Pfam" id="PF05425"/>
    </source>
</evidence>
<evidence type="ECO:0000313" key="9">
    <source>
        <dbReference type="Proteomes" id="UP001232245"/>
    </source>
</evidence>